<organism evidence="1 2">
    <name type="scientific">Xanthomonas cannabis</name>
    <dbReference type="NCBI Taxonomy" id="1885674"/>
    <lineage>
        <taxon>Bacteria</taxon>
        <taxon>Pseudomonadati</taxon>
        <taxon>Pseudomonadota</taxon>
        <taxon>Gammaproteobacteria</taxon>
        <taxon>Lysobacterales</taxon>
        <taxon>Lysobacteraceae</taxon>
        <taxon>Xanthomonas</taxon>
    </lineage>
</organism>
<evidence type="ECO:0008006" key="3">
    <source>
        <dbReference type="Google" id="ProtNLM"/>
    </source>
</evidence>
<dbReference type="Proteomes" id="UP000554726">
    <property type="component" value="Unassembled WGS sequence"/>
</dbReference>
<protein>
    <recommendedName>
        <fullName evidence="3">Lipoprotein</fullName>
    </recommendedName>
</protein>
<accession>A0ABR6JLD6</accession>
<dbReference type="RefSeq" id="WP_184440707.1">
    <property type="nucleotide sequence ID" value="NZ_JACHNS010000004.1"/>
</dbReference>
<proteinExistence type="predicted"/>
<dbReference type="PROSITE" id="PS51257">
    <property type="entry name" value="PROKAR_LIPOPROTEIN"/>
    <property type="match status" value="1"/>
</dbReference>
<evidence type="ECO:0000313" key="2">
    <source>
        <dbReference type="Proteomes" id="UP000554726"/>
    </source>
</evidence>
<keyword evidence="2" id="KW-1185">Reference proteome</keyword>
<name>A0ABR6JLD6_9XANT</name>
<evidence type="ECO:0000313" key="1">
    <source>
        <dbReference type="EMBL" id="MBB4593630.1"/>
    </source>
</evidence>
<dbReference type="EMBL" id="JACHNS010000004">
    <property type="protein sequence ID" value="MBB4593630.1"/>
    <property type="molecule type" value="Genomic_DNA"/>
</dbReference>
<reference evidence="1 2" key="1">
    <citation type="submission" date="2020-08" db="EMBL/GenBank/DDBJ databases">
        <title>Studying the diversity of plant-associated saprophytic bacteria and their role in host health and plant-pathogen interactions.</title>
        <authorList>
            <person name="Potnis N."/>
        </authorList>
    </citation>
    <scope>NUCLEOTIDE SEQUENCE [LARGE SCALE GENOMIC DNA]</scope>
    <source>
        <strain evidence="1 2">F16</strain>
    </source>
</reference>
<gene>
    <name evidence="1" type="ORF">FHR60_002314</name>
</gene>
<comment type="caution">
    <text evidence="1">The sequence shown here is derived from an EMBL/GenBank/DDBJ whole genome shotgun (WGS) entry which is preliminary data.</text>
</comment>
<sequence>MDRHRFRKGLTLLLALIAGCTSGPVVLMRTPPPDVPTATIANKLHKGSGRNESITVFIAGGEDCKVMPPGGRPGYQVLYAMNGSDAPSPDIMRVSALQPLRFYYFEGASGGRKCEIVADAVLLPGHAYEMRGGL</sequence>